<accession>A0ABT6L1F1</accession>
<dbReference type="Gene3D" id="3.20.20.370">
    <property type="entry name" value="Glycoside hydrolase/deacetylase"/>
    <property type="match status" value="1"/>
</dbReference>
<comment type="subcellular location">
    <subcellularLocation>
        <location evidence="1">Secreted</location>
    </subcellularLocation>
</comment>
<evidence type="ECO:0000313" key="5">
    <source>
        <dbReference type="Proteomes" id="UP001160130"/>
    </source>
</evidence>
<dbReference type="Proteomes" id="UP001160130">
    <property type="component" value="Unassembled WGS sequence"/>
</dbReference>
<evidence type="ECO:0000256" key="1">
    <source>
        <dbReference type="ARBA" id="ARBA00004613"/>
    </source>
</evidence>
<dbReference type="InterPro" id="IPR002509">
    <property type="entry name" value="NODB_dom"/>
</dbReference>
<proteinExistence type="predicted"/>
<dbReference type="SUPFAM" id="SSF88713">
    <property type="entry name" value="Glycoside hydrolase/deacetylase"/>
    <property type="match status" value="1"/>
</dbReference>
<sequence>MTPPAKQPTAWTSVYLAAKERVARLLCIAGVPALSRLRNRRRLAILMFHGIEPEPLSPTCWHVLDAASLRRQLEYVRRHFTVLPLHDALERMRAGTLPDRAAVLTFDDGTRNLALHAAPVLQELQLPAAVFLSTGPMGSDVTLWPDRLWLALANTSAAQVDLTDAGLRAYPLRTRTDRGTAYAHAVLRFKDFPDAERIERMDALMSTLGQADNTDPGPFRLLSWDEARALAADGLVSLYPHTVTHPILSRCSDEKVNREISDSCSTVERETGQAPVIFAYPNGRAQDFDERAKAVLRRNGVRWALSTSYGFADANSDPMALPRISIGSNLSWAGFRVLVSGLRR</sequence>
<name>A0ABT6L1F1_9MYCO</name>
<dbReference type="PROSITE" id="PS51677">
    <property type="entry name" value="NODB"/>
    <property type="match status" value="1"/>
</dbReference>
<dbReference type="InterPro" id="IPR051398">
    <property type="entry name" value="Polysacch_Deacetylase"/>
</dbReference>
<dbReference type="PANTHER" id="PTHR34216">
    <property type="match status" value="1"/>
</dbReference>
<dbReference type="CDD" id="cd10918">
    <property type="entry name" value="CE4_NodB_like_5s_6s"/>
    <property type="match status" value="1"/>
</dbReference>
<keyword evidence="5" id="KW-1185">Reference proteome</keyword>
<organism evidence="4 5">
    <name type="scientific">Mycolicibacterium frederiksbergense</name>
    <dbReference type="NCBI Taxonomy" id="117567"/>
    <lineage>
        <taxon>Bacteria</taxon>
        <taxon>Bacillati</taxon>
        <taxon>Actinomycetota</taxon>
        <taxon>Actinomycetes</taxon>
        <taxon>Mycobacteriales</taxon>
        <taxon>Mycobacteriaceae</taxon>
        <taxon>Mycolicibacterium</taxon>
    </lineage>
</organism>
<evidence type="ECO:0000259" key="3">
    <source>
        <dbReference type="PROSITE" id="PS51677"/>
    </source>
</evidence>
<keyword evidence="2" id="KW-0732">Signal</keyword>
<reference evidence="4 5" key="1">
    <citation type="submission" date="2023-04" db="EMBL/GenBank/DDBJ databases">
        <title>Forest soil microbial communities from Buena Vista Peninsula, Colon Province, Panama.</title>
        <authorList>
            <person name="Bouskill N."/>
        </authorList>
    </citation>
    <scope>NUCLEOTIDE SEQUENCE [LARGE SCALE GENOMIC DNA]</scope>
    <source>
        <strain evidence="4 5">AC80</strain>
    </source>
</reference>
<dbReference type="Pfam" id="PF01522">
    <property type="entry name" value="Polysacc_deac_1"/>
    <property type="match status" value="2"/>
</dbReference>
<protein>
    <submittedName>
        <fullName evidence="4">Peptidoglycan/xylan/chitin deacetylase (PgdA/CDA1 family)</fullName>
    </submittedName>
</protein>
<feature type="domain" description="NodB homology" evidence="3">
    <location>
        <begin position="100"/>
        <end position="344"/>
    </location>
</feature>
<evidence type="ECO:0000313" key="4">
    <source>
        <dbReference type="EMBL" id="MDH6196783.1"/>
    </source>
</evidence>
<comment type="caution">
    <text evidence="4">The sequence shown here is derived from an EMBL/GenBank/DDBJ whole genome shotgun (WGS) entry which is preliminary data.</text>
</comment>
<dbReference type="PANTHER" id="PTHR34216:SF3">
    <property type="entry name" value="POLY-BETA-1,6-N-ACETYL-D-GLUCOSAMINE N-DEACETYLASE"/>
    <property type="match status" value="1"/>
</dbReference>
<dbReference type="InterPro" id="IPR011330">
    <property type="entry name" value="Glyco_hydro/deAcase_b/a-brl"/>
</dbReference>
<dbReference type="EMBL" id="JARXVE010000005">
    <property type="protein sequence ID" value="MDH6196783.1"/>
    <property type="molecule type" value="Genomic_DNA"/>
</dbReference>
<gene>
    <name evidence="4" type="ORF">M2272_003436</name>
</gene>
<evidence type="ECO:0000256" key="2">
    <source>
        <dbReference type="ARBA" id="ARBA00022729"/>
    </source>
</evidence>
<dbReference type="RefSeq" id="WP_280833386.1">
    <property type="nucleotide sequence ID" value="NZ_JARXVE010000005.1"/>
</dbReference>